<evidence type="ECO:0000259" key="1">
    <source>
        <dbReference type="Pfam" id="PF06283"/>
    </source>
</evidence>
<dbReference type="PANTHER" id="PTHR40469">
    <property type="entry name" value="SECRETED GLYCOSYL HYDROLASE"/>
    <property type="match status" value="1"/>
</dbReference>
<dbReference type="InterPro" id="IPR029062">
    <property type="entry name" value="Class_I_gatase-like"/>
</dbReference>
<gene>
    <name evidence="2" type="ORF">ACFSJU_12495</name>
</gene>
<dbReference type="EMBL" id="JBHUHZ010000002">
    <property type="protein sequence ID" value="MFD2163216.1"/>
    <property type="molecule type" value="Genomic_DNA"/>
</dbReference>
<dbReference type="Pfam" id="PF06283">
    <property type="entry name" value="ThuA"/>
    <property type="match status" value="1"/>
</dbReference>
<dbReference type="PANTHER" id="PTHR40469:SF2">
    <property type="entry name" value="GALACTOSE-BINDING DOMAIN-LIKE SUPERFAMILY PROTEIN"/>
    <property type="match status" value="1"/>
</dbReference>
<sequence>MKKFLLLLLPALFCLSLRPTETPKEPLKVLIFSKTMGFRHKSIDDGIRAIKKLGAENGFIADTTENSDRINKENLKNYKAIIFLSPTGEFFNDEQRSAFQSYIRRGGGFVGIHAATDCLFKWEWYGKMIGAYFTDHPATQDAIINVVNTKHLATKDLSSPWKRKDEWYNLRYTNPDVKVLLKIDETSYKGGKNGDNHAISWYHKFEGGRVFYTGLGHTSESFNSDKDFLNHLLGGIKYALDIK</sequence>
<organism evidence="2 3">
    <name type="scientific">Paradesertivirga mongoliensis</name>
    <dbReference type="NCBI Taxonomy" id="2100740"/>
    <lineage>
        <taxon>Bacteria</taxon>
        <taxon>Pseudomonadati</taxon>
        <taxon>Bacteroidota</taxon>
        <taxon>Sphingobacteriia</taxon>
        <taxon>Sphingobacteriales</taxon>
        <taxon>Sphingobacteriaceae</taxon>
        <taxon>Paradesertivirga</taxon>
    </lineage>
</organism>
<name>A0ABW4ZNR6_9SPHI</name>
<dbReference type="InterPro" id="IPR029010">
    <property type="entry name" value="ThuA-like"/>
</dbReference>
<dbReference type="SUPFAM" id="SSF52317">
    <property type="entry name" value="Class I glutamine amidotransferase-like"/>
    <property type="match status" value="1"/>
</dbReference>
<dbReference type="RefSeq" id="WP_255901238.1">
    <property type="nucleotide sequence ID" value="NZ_JAFMZO010000002.1"/>
</dbReference>
<reference evidence="3" key="1">
    <citation type="journal article" date="2019" name="Int. J. Syst. Evol. Microbiol.">
        <title>The Global Catalogue of Microorganisms (GCM) 10K type strain sequencing project: providing services to taxonomists for standard genome sequencing and annotation.</title>
        <authorList>
            <consortium name="The Broad Institute Genomics Platform"/>
            <consortium name="The Broad Institute Genome Sequencing Center for Infectious Disease"/>
            <person name="Wu L."/>
            <person name="Ma J."/>
        </authorList>
    </citation>
    <scope>NUCLEOTIDE SEQUENCE [LARGE SCALE GENOMIC DNA]</scope>
    <source>
        <strain evidence="3">KCTC 42217</strain>
    </source>
</reference>
<comment type="caution">
    <text evidence="2">The sequence shown here is derived from an EMBL/GenBank/DDBJ whole genome shotgun (WGS) entry which is preliminary data.</text>
</comment>
<dbReference type="Proteomes" id="UP001597387">
    <property type="component" value="Unassembled WGS sequence"/>
</dbReference>
<protein>
    <submittedName>
        <fullName evidence="2">ThuA domain-containing protein</fullName>
    </submittedName>
</protein>
<accession>A0ABW4ZNR6</accession>
<feature type="domain" description="ThuA-like" evidence="1">
    <location>
        <begin position="28"/>
        <end position="239"/>
    </location>
</feature>
<evidence type="ECO:0000313" key="2">
    <source>
        <dbReference type="EMBL" id="MFD2163216.1"/>
    </source>
</evidence>
<proteinExistence type="predicted"/>
<keyword evidence="3" id="KW-1185">Reference proteome</keyword>
<dbReference type="Gene3D" id="3.40.50.880">
    <property type="match status" value="1"/>
</dbReference>
<evidence type="ECO:0000313" key="3">
    <source>
        <dbReference type="Proteomes" id="UP001597387"/>
    </source>
</evidence>